<gene>
    <name evidence="2" type="ORF">OPV22_028159</name>
</gene>
<accession>A0AAV8PXP2</accession>
<feature type="chain" id="PRO_5043529813" evidence="1">
    <location>
        <begin position="25"/>
        <end position="94"/>
    </location>
</feature>
<comment type="caution">
    <text evidence="2">The sequence shown here is derived from an EMBL/GenBank/DDBJ whole genome shotgun (WGS) entry which is preliminary data.</text>
</comment>
<evidence type="ECO:0000256" key="1">
    <source>
        <dbReference type="SAM" id="SignalP"/>
    </source>
</evidence>
<keyword evidence="3" id="KW-1185">Reference proteome</keyword>
<organism evidence="2 3">
    <name type="scientific">Ensete ventricosum</name>
    <name type="common">Abyssinian banana</name>
    <name type="synonym">Musa ensete</name>
    <dbReference type="NCBI Taxonomy" id="4639"/>
    <lineage>
        <taxon>Eukaryota</taxon>
        <taxon>Viridiplantae</taxon>
        <taxon>Streptophyta</taxon>
        <taxon>Embryophyta</taxon>
        <taxon>Tracheophyta</taxon>
        <taxon>Spermatophyta</taxon>
        <taxon>Magnoliopsida</taxon>
        <taxon>Liliopsida</taxon>
        <taxon>Zingiberales</taxon>
        <taxon>Musaceae</taxon>
        <taxon>Ensete</taxon>
    </lineage>
</organism>
<keyword evidence="1" id="KW-0732">Signal</keyword>
<proteinExistence type="predicted"/>
<dbReference type="Proteomes" id="UP001222027">
    <property type="component" value="Unassembled WGS sequence"/>
</dbReference>
<evidence type="ECO:0000313" key="2">
    <source>
        <dbReference type="EMBL" id="KAJ8465607.1"/>
    </source>
</evidence>
<sequence length="94" mass="10666">MESDLLLCYFFSFLLYSVAQCVMAMKEHDIPPTIITFYPTVVRGYSGVGPFQRLITVRDKAPLLALNSMLPSQVSKGATLQWQALLKFYNTKKL</sequence>
<protein>
    <submittedName>
        <fullName evidence="2">Uncharacterized protein</fullName>
    </submittedName>
</protein>
<reference evidence="2 3" key="1">
    <citation type="submission" date="2022-12" db="EMBL/GenBank/DDBJ databases">
        <title>Chromosome-scale assembly of the Ensete ventricosum genome.</title>
        <authorList>
            <person name="Dussert Y."/>
            <person name="Stocks J."/>
            <person name="Wendawek A."/>
            <person name="Woldeyes F."/>
            <person name="Nichols R.A."/>
            <person name="Borrell J.S."/>
        </authorList>
    </citation>
    <scope>NUCLEOTIDE SEQUENCE [LARGE SCALE GENOMIC DNA]</scope>
    <source>
        <strain evidence="3">cv. Maze</strain>
        <tissue evidence="2">Seeds</tissue>
    </source>
</reference>
<feature type="signal peptide" evidence="1">
    <location>
        <begin position="1"/>
        <end position="24"/>
    </location>
</feature>
<name>A0AAV8PXP2_ENSVE</name>
<dbReference type="EMBL" id="JAQQAF010000008">
    <property type="protein sequence ID" value="KAJ8465607.1"/>
    <property type="molecule type" value="Genomic_DNA"/>
</dbReference>
<dbReference type="AlphaFoldDB" id="A0AAV8PXP2"/>
<evidence type="ECO:0000313" key="3">
    <source>
        <dbReference type="Proteomes" id="UP001222027"/>
    </source>
</evidence>